<comment type="caution">
    <text evidence="2">The sequence shown here is derived from an EMBL/GenBank/DDBJ whole genome shotgun (WGS) entry which is preliminary data.</text>
</comment>
<dbReference type="AlphaFoldDB" id="A0AA38GAN5"/>
<protein>
    <submittedName>
        <fullName evidence="2">Uncharacterized protein</fullName>
    </submittedName>
</protein>
<name>A0AA38GAN5_TAXCH</name>
<dbReference type="Proteomes" id="UP000824469">
    <property type="component" value="Unassembled WGS sequence"/>
</dbReference>
<proteinExistence type="predicted"/>
<accession>A0AA38GAN5</accession>
<evidence type="ECO:0000256" key="1">
    <source>
        <dbReference type="SAM" id="MobiDB-lite"/>
    </source>
</evidence>
<gene>
    <name evidence="2" type="ORF">KI387_021645</name>
</gene>
<dbReference type="EMBL" id="JAHRHJ020000004">
    <property type="protein sequence ID" value="KAH9319876.1"/>
    <property type="molecule type" value="Genomic_DNA"/>
</dbReference>
<evidence type="ECO:0000313" key="3">
    <source>
        <dbReference type="Proteomes" id="UP000824469"/>
    </source>
</evidence>
<sequence length="56" mass="6649">RRAGEYERIPLERVRRKMGLRQDEPSPFPQYRRDHVEAPLPAPQPVDPDWVAERLA</sequence>
<evidence type="ECO:0000313" key="2">
    <source>
        <dbReference type="EMBL" id="KAH9319876.1"/>
    </source>
</evidence>
<feature type="region of interest" description="Disordered" evidence="1">
    <location>
        <begin position="17"/>
        <end position="56"/>
    </location>
</feature>
<reference evidence="2 3" key="1">
    <citation type="journal article" date="2021" name="Nat. Plants">
        <title>The Taxus genome provides insights into paclitaxel biosynthesis.</title>
        <authorList>
            <person name="Xiong X."/>
            <person name="Gou J."/>
            <person name="Liao Q."/>
            <person name="Li Y."/>
            <person name="Zhou Q."/>
            <person name="Bi G."/>
            <person name="Li C."/>
            <person name="Du R."/>
            <person name="Wang X."/>
            <person name="Sun T."/>
            <person name="Guo L."/>
            <person name="Liang H."/>
            <person name="Lu P."/>
            <person name="Wu Y."/>
            <person name="Zhang Z."/>
            <person name="Ro D.K."/>
            <person name="Shang Y."/>
            <person name="Huang S."/>
            <person name="Yan J."/>
        </authorList>
    </citation>
    <scope>NUCLEOTIDE SEQUENCE [LARGE SCALE GENOMIC DNA]</scope>
    <source>
        <strain evidence="2">Ta-2019</strain>
    </source>
</reference>
<organism evidence="2 3">
    <name type="scientific">Taxus chinensis</name>
    <name type="common">Chinese yew</name>
    <name type="synonym">Taxus wallichiana var. chinensis</name>
    <dbReference type="NCBI Taxonomy" id="29808"/>
    <lineage>
        <taxon>Eukaryota</taxon>
        <taxon>Viridiplantae</taxon>
        <taxon>Streptophyta</taxon>
        <taxon>Embryophyta</taxon>
        <taxon>Tracheophyta</taxon>
        <taxon>Spermatophyta</taxon>
        <taxon>Pinopsida</taxon>
        <taxon>Pinidae</taxon>
        <taxon>Conifers II</taxon>
        <taxon>Cupressales</taxon>
        <taxon>Taxaceae</taxon>
        <taxon>Taxus</taxon>
    </lineage>
</organism>
<keyword evidence="3" id="KW-1185">Reference proteome</keyword>
<feature type="non-terminal residue" evidence="2">
    <location>
        <position position="1"/>
    </location>
</feature>
<feature type="non-terminal residue" evidence="2">
    <location>
        <position position="56"/>
    </location>
</feature>